<sequence length="104" mass="11919">VPSHLPKHLLWLVARSMKTLEEITLPNGRNICMSSPSPNSWGRCLIRPRWKFPREETKREDSISGDYDRSPQCTYHRLVAKQQPTSVDSATPRTATDIECETPN</sequence>
<evidence type="ECO:0000256" key="1">
    <source>
        <dbReference type="SAM" id="MobiDB-lite"/>
    </source>
</evidence>
<organism evidence="2 3">
    <name type="scientific">Ooceraea biroi</name>
    <name type="common">Clonal raider ant</name>
    <name type="synonym">Cerapachys biroi</name>
    <dbReference type="NCBI Taxonomy" id="2015173"/>
    <lineage>
        <taxon>Eukaryota</taxon>
        <taxon>Metazoa</taxon>
        <taxon>Ecdysozoa</taxon>
        <taxon>Arthropoda</taxon>
        <taxon>Hexapoda</taxon>
        <taxon>Insecta</taxon>
        <taxon>Pterygota</taxon>
        <taxon>Neoptera</taxon>
        <taxon>Endopterygota</taxon>
        <taxon>Hymenoptera</taxon>
        <taxon>Apocrita</taxon>
        <taxon>Aculeata</taxon>
        <taxon>Formicoidea</taxon>
        <taxon>Formicidae</taxon>
        <taxon>Dorylinae</taxon>
        <taxon>Ooceraea</taxon>
    </lineage>
</organism>
<accession>A0A026W0Y6</accession>
<evidence type="ECO:0000313" key="2">
    <source>
        <dbReference type="EMBL" id="EZA49735.1"/>
    </source>
</evidence>
<dbReference type="Proteomes" id="UP000053097">
    <property type="component" value="Unassembled WGS sequence"/>
</dbReference>
<feature type="compositionally biased region" description="Polar residues" evidence="1">
    <location>
        <begin position="82"/>
        <end position="94"/>
    </location>
</feature>
<keyword evidence="3" id="KW-1185">Reference proteome</keyword>
<dbReference type="AlphaFoldDB" id="A0A026W0Y6"/>
<name>A0A026W0Y6_OOCBI</name>
<dbReference type="EMBL" id="KK107499">
    <property type="protein sequence ID" value="EZA49735.1"/>
    <property type="molecule type" value="Genomic_DNA"/>
</dbReference>
<feature type="non-terminal residue" evidence="2">
    <location>
        <position position="1"/>
    </location>
</feature>
<feature type="region of interest" description="Disordered" evidence="1">
    <location>
        <begin position="81"/>
        <end position="104"/>
    </location>
</feature>
<protein>
    <submittedName>
        <fullName evidence="2">Uncharacterized protein</fullName>
    </submittedName>
</protein>
<proteinExistence type="predicted"/>
<evidence type="ECO:0000313" key="3">
    <source>
        <dbReference type="Proteomes" id="UP000053097"/>
    </source>
</evidence>
<gene>
    <name evidence="2" type="ORF">X777_11607</name>
</gene>
<reference evidence="2 3" key="1">
    <citation type="journal article" date="2014" name="Curr. Biol.">
        <title>The genome of the clonal raider ant Cerapachys biroi.</title>
        <authorList>
            <person name="Oxley P.R."/>
            <person name="Ji L."/>
            <person name="Fetter-Pruneda I."/>
            <person name="McKenzie S.K."/>
            <person name="Li C."/>
            <person name="Hu H."/>
            <person name="Zhang G."/>
            <person name="Kronauer D.J."/>
        </authorList>
    </citation>
    <scope>NUCLEOTIDE SEQUENCE [LARGE SCALE GENOMIC DNA]</scope>
</reference>